<evidence type="ECO:0000256" key="5">
    <source>
        <dbReference type="ARBA" id="ARBA00022603"/>
    </source>
</evidence>
<comment type="similarity">
    <text evidence="3 11">Belongs to the TRM44 family.</text>
</comment>
<feature type="compositionally biased region" description="Basic and acidic residues" evidence="12">
    <location>
        <begin position="80"/>
        <end position="99"/>
    </location>
</feature>
<dbReference type="Pfam" id="PF07757">
    <property type="entry name" value="AdoMet_MTase"/>
    <property type="match status" value="1"/>
</dbReference>
<dbReference type="EC" id="2.1.1.211" evidence="11"/>
<comment type="function">
    <text evidence="11">Adenosyl-L-methionine (AdoMet)-dependent tRNA (uracil-O(2)-)-methyltransferase.</text>
</comment>
<organism evidence="14 15">
    <name type="scientific">Terrapene triunguis</name>
    <name type="common">Three-toed box turtle</name>
    <dbReference type="NCBI Taxonomy" id="2587831"/>
    <lineage>
        <taxon>Eukaryota</taxon>
        <taxon>Metazoa</taxon>
        <taxon>Chordata</taxon>
        <taxon>Craniata</taxon>
        <taxon>Vertebrata</taxon>
        <taxon>Euteleostomi</taxon>
        <taxon>Archelosauria</taxon>
        <taxon>Testudinata</taxon>
        <taxon>Testudines</taxon>
        <taxon>Cryptodira</taxon>
        <taxon>Durocryptodira</taxon>
        <taxon>Testudinoidea</taxon>
        <taxon>Emydidae</taxon>
        <taxon>Terrapene</taxon>
    </lineage>
</organism>
<dbReference type="Ensembl" id="ENSTMTT00000000935.1">
    <property type="protein sequence ID" value="ENSTMTP00000000911.1"/>
    <property type="gene ID" value="ENSTMTG00000000727.1"/>
</dbReference>
<dbReference type="AlphaFoldDB" id="A0A674HV22"/>
<feature type="domain" description="C3H1-type" evidence="13">
    <location>
        <begin position="724"/>
        <end position="754"/>
    </location>
</feature>
<feature type="region of interest" description="Disordered" evidence="12">
    <location>
        <begin position="49"/>
        <end position="154"/>
    </location>
</feature>
<keyword evidence="10" id="KW-0479">Metal-binding</keyword>
<feature type="zinc finger region" description="C3H1-type" evidence="10">
    <location>
        <begin position="724"/>
        <end position="754"/>
    </location>
</feature>
<comment type="subcellular location">
    <subcellularLocation>
        <location evidence="2 11">Cytoplasm</location>
    </subcellularLocation>
</comment>
<dbReference type="Proteomes" id="UP000472274">
    <property type="component" value="Unplaced"/>
</dbReference>
<feature type="compositionally biased region" description="Gly residues" evidence="12">
    <location>
        <begin position="100"/>
        <end position="109"/>
    </location>
</feature>
<evidence type="ECO:0000256" key="3">
    <source>
        <dbReference type="ARBA" id="ARBA00009056"/>
    </source>
</evidence>
<dbReference type="GO" id="GO:0005737">
    <property type="term" value="C:cytoplasm"/>
    <property type="evidence" value="ECO:0007669"/>
    <property type="project" value="UniProtKB-SubCell"/>
</dbReference>
<reference evidence="14" key="1">
    <citation type="submission" date="2025-08" db="UniProtKB">
        <authorList>
            <consortium name="Ensembl"/>
        </authorList>
    </citation>
    <scope>IDENTIFICATION</scope>
</reference>
<reference evidence="14" key="2">
    <citation type="submission" date="2025-09" db="UniProtKB">
        <authorList>
            <consortium name="Ensembl"/>
        </authorList>
    </citation>
    <scope>IDENTIFICATION</scope>
</reference>
<keyword evidence="10" id="KW-0862">Zinc</keyword>
<evidence type="ECO:0000256" key="1">
    <source>
        <dbReference type="ARBA" id="ARBA00002778"/>
    </source>
</evidence>
<dbReference type="PROSITE" id="PS50103">
    <property type="entry name" value="ZF_C3H1"/>
    <property type="match status" value="1"/>
</dbReference>
<feature type="compositionally biased region" description="Gly residues" evidence="12">
    <location>
        <begin position="116"/>
        <end position="125"/>
    </location>
</feature>
<evidence type="ECO:0000256" key="9">
    <source>
        <dbReference type="ARBA" id="ARBA00047957"/>
    </source>
</evidence>
<evidence type="ECO:0000256" key="8">
    <source>
        <dbReference type="ARBA" id="ARBA00022694"/>
    </source>
</evidence>
<name>A0A674HV22_9SAUR</name>
<dbReference type="InterPro" id="IPR029063">
    <property type="entry name" value="SAM-dependent_MTases_sf"/>
</dbReference>
<evidence type="ECO:0000256" key="12">
    <source>
        <dbReference type="SAM" id="MobiDB-lite"/>
    </source>
</evidence>
<dbReference type="Gene3D" id="4.10.1000.10">
    <property type="entry name" value="Zinc finger, CCCH-type"/>
    <property type="match status" value="1"/>
</dbReference>
<dbReference type="GeneTree" id="ENSGT00390000000645"/>
<keyword evidence="6 11" id="KW-0808">Transferase</keyword>
<evidence type="ECO:0000256" key="10">
    <source>
        <dbReference type="PROSITE-ProRule" id="PRU00723"/>
    </source>
</evidence>
<dbReference type="InParanoid" id="A0A674HV22"/>
<keyword evidence="5 11" id="KW-0489">Methyltransferase</keyword>
<sequence length="768" mass="86640">MGLAGAIALRDSASLLPRGFWAAVSVWLEKPQVVNKRLSGSRIEAERRVPAPAVAGHRARPGRGAGAVEGRTGQGGKGTGAEEGRRGDGERGTGAEEGRGMTGDGGKGAGAEEGRGMTGDGGKGTGTEEGRGIAGDWGQGREEERQVTAGDGAIPHPTMLEALWSDFSGMIAQEDSEMPAFIKELEKENQPETDALGLDVVLRTLFPKSHPHHFSVQWSKEMVIKDTFNGTVTFLPLEENDEGKYQIKKCNIYQIRLTHTKDDEWSVSILTSSPENWVADGIVYPKRTWLGNELLSKLAKWSTEEKQSEFKSTLSLISVAKYSRVYQELKKKYKEMVKVWPEVTDPEKFVYEDVAIATYLLILWEEERAEKGLSKKQSFVDLGCGNGLLVHILSNEGYPGRGIDIRRRKIWDMYGPQTHLEECAIRPDDSYLFPNVDWLIGNHSDELTPWIPVIAARSSYSCCYFVLPCCFFDFHGKYNRRQSQKTQYREYLDFVTEVGLKCGFSVEEDCLRIPSTKRVCLIGKSRTYPPLQEDRIDKQRTQYINNRQSCTGVTSDKTVGSNQCDSHHVVNCVVDQAVELECAANETKTDGDRVWWSGFQPREKVEQVRNCAALPRDFVDVVVLTVASLLLNATQEKPWEHTLDVHLNTWNKGESLSLREVAEHLDKETLKRLKNEYGGLQTLLRNNHQVFEVLNGRVHIRDWREEKPSKRTKPEVKRRFSAEAFKTRLCWFFSHHPDGCSLTSESCPYAHGTEELRQPQIMKKKKHP</sequence>
<feature type="compositionally biased region" description="Gly residues" evidence="12">
    <location>
        <begin position="63"/>
        <end position="79"/>
    </location>
</feature>
<evidence type="ECO:0000259" key="13">
    <source>
        <dbReference type="PROSITE" id="PS50103"/>
    </source>
</evidence>
<keyword evidence="15" id="KW-1185">Reference proteome</keyword>
<evidence type="ECO:0000256" key="2">
    <source>
        <dbReference type="ARBA" id="ARBA00004496"/>
    </source>
</evidence>
<dbReference type="PANTHER" id="PTHR21210:SF0">
    <property type="entry name" value="TRNA (URACIL-O(2)-)-METHYLTRANSFERASE-RELATED"/>
    <property type="match status" value="1"/>
</dbReference>
<dbReference type="GO" id="GO:0030488">
    <property type="term" value="P:tRNA methylation"/>
    <property type="evidence" value="ECO:0007669"/>
    <property type="project" value="UniProtKB-UniRule"/>
</dbReference>
<keyword evidence="7 11" id="KW-0949">S-adenosyl-L-methionine</keyword>
<evidence type="ECO:0000256" key="4">
    <source>
        <dbReference type="ARBA" id="ARBA00022490"/>
    </source>
</evidence>
<evidence type="ECO:0000256" key="11">
    <source>
        <dbReference type="RuleBase" id="RU368004"/>
    </source>
</evidence>
<dbReference type="PANTHER" id="PTHR21210">
    <property type="entry name" value="TRNA (URACIL-O(2)-)-METHYLTRANSFERASE-RELATED"/>
    <property type="match status" value="1"/>
</dbReference>
<gene>
    <name evidence="14" type="primary">TRMT44</name>
</gene>
<evidence type="ECO:0000313" key="14">
    <source>
        <dbReference type="Ensembl" id="ENSTMTP00000000911.1"/>
    </source>
</evidence>
<keyword evidence="4 11" id="KW-0963">Cytoplasm</keyword>
<keyword evidence="10" id="KW-0863">Zinc-finger</keyword>
<dbReference type="InterPro" id="IPR000571">
    <property type="entry name" value="Znf_CCCH"/>
</dbReference>
<keyword evidence="8 11" id="KW-0819">tRNA processing</keyword>
<evidence type="ECO:0000313" key="15">
    <source>
        <dbReference type="Proteomes" id="UP000472274"/>
    </source>
</evidence>
<accession>A0A674HV22</accession>
<dbReference type="GO" id="GO:0008270">
    <property type="term" value="F:zinc ion binding"/>
    <property type="evidence" value="ECO:0007669"/>
    <property type="project" value="UniProtKB-KW"/>
</dbReference>
<dbReference type="GO" id="GO:0141101">
    <property type="term" value="F:tRNA(Ser) (uridine(44)-2'-O-)-methyltransferase activity"/>
    <property type="evidence" value="ECO:0007669"/>
    <property type="project" value="UniProtKB-EC"/>
</dbReference>
<dbReference type="SUPFAM" id="SSF53335">
    <property type="entry name" value="S-adenosyl-L-methionine-dependent methyltransferases"/>
    <property type="match status" value="1"/>
</dbReference>
<dbReference type="InterPro" id="IPR011671">
    <property type="entry name" value="tRNA_uracil_MeTrfase"/>
</dbReference>
<protein>
    <recommendedName>
        <fullName evidence="11">tRNA (uracil-O(2)-)-methyltransferase</fullName>
        <ecNumber evidence="11">2.1.1.211</ecNumber>
    </recommendedName>
</protein>
<comment type="function">
    <text evidence="1">Probable adenosyl-L-methionine (AdoMet)-dependent tRNA (uracil-O(2)-)-methyltransferase.</text>
</comment>
<evidence type="ECO:0000256" key="6">
    <source>
        <dbReference type="ARBA" id="ARBA00022679"/>
    </source>
</evidence>
<proteinExistence type="inferred from homology"/>
<evidence type="ECO:0000256" key="7">
    <source>
        <dbReference type="ARBA" id="ARBA00022691"/>
    </source>
</evidence>
<comment type="catalytic activity">
    <reaction evidence="9 11">
        <text>uridine(44) in tRNA(Ser) + S-adenosyl-L-methionine = 2'-O-methyluridine(44) in tRNA(Ser) + S-adenosyl-L-homocysteine + H(+)</text>
        <dbReference type="Rhea" id="RHEA:43100"/>
        <dbReference type="Rhea" id="RHEA-COMP:10339"/>
        <dbReference type="Rhea" id="RHEA-COMP:10340"/>
        <dbReference type="ChEBI" id="CHEBI:15378"/>
        <dbReference type="ChEBI" id="CHEBI:57856"/>
        <dbReference type="ChEBI" id="CHEBI:59789"/>
        <dbReference type="ChEBI" id="CHEBI:65315"/>
        <dbReference type="ChEBI" id="CHEBI:74478"/>
        <dbReference type="EC" id="2.1.1.211"/>
    </reaction>
</comment>